<name>A0A1H9EUS2_9EURY</name>
<keyword evidence="2" id="KW-1185">Reference proteome</keyword>
<evidence type="ECO:0000313" key="2">
    <source>
        <dbReference type="Proteomes" id="UP000199114"/>
    </source>
</evidence>
<dbReference type="STRING" id="1186196.SAMN04489841_1373"/>
<dbReference type="AlphaFoldDB" id="A0A1H9EUS2"/>
<dbReference type="RefSeq" id="WP_090615382.1">
    <property type="nucleotide sequence ID" value="NZ_FOFD01000002.1"/>
</dbReference>
<proteinExistence type="predicted"/>
<evidence type="ECO:0000313" key="1">
    <source>
        <dbReference type="EMBL" id="SEQ28728.1"/>
    </source>
</evidence>
<dbReference type="Proteomes" id="UP000199114">
    <property type="component" value="Unassembled WGS sequence"/>
</dbReference>
<sequence>MIAGQFALLAEAATDPLENHHDQTGRALEVEETQTYLDDDLTIQSGMVAGEVPQEEERVLLDDHEIETETRNVKRRVASEWVADVDGEGWILAECTHTSDLEHEPDWPFNDFSRFAGPEIAPVRLKPWQFVRNQRDADREWSVEMTTYESNLNDTTIEWGHGALKSKATDADVGVALTTFWNDVHIRLVIYASGYLAIWEPDEMKPELLGRFIHEEIVPIATFADDAEVEEDQAAEQSTLEDSGAEA</sequence>
<accession>A0A1H9EUS2</accession>
<gene>
    <name evidence="1" type="ORF">SAMN04489841_1373</name>
</gene>
<protein>
    <submittedName>
        <fullName evidence="1">Uncharacterized protein</fullName>
    </submittedName>
</protein>
<dbReference type="OrthoDB" id="175276at2157"/>
<reference evidence="2" key="1">
    <citation type="submission" date="2016-10" db="EMBL/GenBank/DDBJ databases">
        <authorList>
            <person name="Varghese N."/>
            <person name="Submissions S."/>
        </authorList>
    </citation>
    <scope>NUCLEOTIDE SEQUENCE [LARGE SCALE GENOMIC DNA]</scope>
    <source>
        <strain evidence="2">DSM 25055</strain>
    </source>
</reference>
<organism evidence="1 2">
    <name type="scientific">Natrinema salaciae</name>
    <dbReference type="NCBI Taxonomy" id="1186196"/>
    <lineage>
        <taxon>Archaea</taxon>
        <taxon>Methanobacteriati</taxon>
        <taxon>Methanobacteriota</taxon>
        <taxon>Stenosarchaea group</taxon>
        <taxon>Halobacteria</taxon>
        <taxon>Halobacteriales</taxon>
        <taxon>Natrialbaceae</taxon>
        <taxon>Natrinema</taxon>
    </lineage>
</organism>
<dbReference type="EMBL" id="FOFD01000002">
    <property type="protein sequence ID" value="SEQ28728.1"/>
    <property type="molecule type" value="Genomic_DNA"/>
</dbReference>